<reference evidence="2 3" key="1">
    <citation type="submission" date="2008-07" db="EMBL/GenBank/DDBJ databases">
        <authorList>
            <person name="El-Sayed N."/>
            <person name="Caler E."/>
            <person name="Inman J."/>
            <person name="Amedeo P."/>
            <person name="Hass B."/>
            <person name="Wortman J."/>
        </authorList>
    </citation>
    <scope>NUCLEOTIDE SEQUENCE [LARGE SCALE GENOMIC DNA]</scope>
    <source>
        <strain evidence="3">ATCC 50983 / TXsc</strain>
    </source>
</reference>
<sequence>MLRRALVGGLKCYHPPTRLSTPLYSEGGAFTVNWWRNRYGLYSRRQTDPMLAEFLFRQQVKEWFYDVPSYNYAALVGFALGILVAVIWRHFLFNPDVYVRRQELRKMWPDRHRQFAYAVPYLNPQLKNLLLPYKNSFIDNEPDYADYNPVGLRPQRVMAIRRIPGFFWAIPQYFFEDPLYTSCSTKNMQTIYKKQTDPMLAEFLFRQQVKEWFYDVPLYNYAALLGMALGILVALAWRHFLFNPDVYLRRQELRKMWPDRHRQFAYALPYLNPRLKNILMPYFFEDPLYTSVSTQNMRKIYNDINYSEL</sequence>
<dbReference type="PDB" id="9FQ8">
    <property type="method" value="EM"/>
    <property type="resolution" value="2.20 A"/>
    <property type="chains" value="4Z=15-194"/>
</dbReference>
<evidence type="ECO:0007829" key="5">
    <source>
        <dbReference type="PDB" id="9FQ8"/>
    </source>
</evidence>
<accession>C5LYX8</accession>
<keyword evidence="1" id="KW-0472">Membrane</keyword>
<keyword evidence="3" id="KW-1185">Reference proteome</keyword>
<organism evidence="3">
    <name type="scientific">Perkinsus marinus (strain ATCC 50983 / TXsc)</name>
    <dbReference type="NCBI Taxonomy" id="423536"/>
    <lineage>
        <taxon>Eukaryota</taxon>
        <taxon>Sar</taxon>
        <taxon>Alveolata</taxon>
        <taxon>Perkinsozoa</taxon>
        <taxon>Perkinsea</taxon>
        <taxon>Perkinsida</taxon>
        <taxon>Perkinsidae</taxon>
        <taxon>Perkinsus</taxon>
    </lineage>
</organism>
<evidence type="ECO:0007829" key="4">
    <source>
        <dbReference type="PDB" id="9FQ7"/>
    </source>
</evidence>
<evidence type="ECO:0000256" key="1">
    <source>
        <dbReference type="SAM" id="Phobius"/>
    </source>
</evidence>
<evidence type="ECO:0000313" key="3">
    <source>
        <dbReference type="Proteomes" id="UP000007800"/>
    </source>
</evidence>
<dbReference type="PDB" id="9FZL">
    <property type="method" value="EM"/>
    <property type="resolution" value="2.20 A"/>
    <property type="chains" value="4Z/4z=15-194"/>
</dbReference>
<reference evidence="6" key="4">
    <citation type="submission" date="2024-07" db="PDB data bank">
        <title>Perkinsus marinus respiratory supercomplex CII2CIII2CIV2 in an intermediate state.</title>
        <authorList>
            <person name="Wu F."/>
            <person name="Amunts A."/>
        </authorList>
    </citation>
    <scope>STRUCTURE BY ELECTRON MICROSCOPY (2.20 ANGSTROMS) OF 15-194</scope>
</reference>
<evidence type="ECO:0007829" key="6">
    <source>
        <dbReference type="PDB" id="9FZL"/>
    </source>
</evidence>
<dbReference type="PDB" id="9FQ7">
    <property type="method" value="EM"/>
    <property type="resolution" value="2.50 A"/>
    <property type="chains" value="4Z/4z=15-194"/>
</dbReference>
<protein>
    <submittedName>
        <fullName evidence="2">Uncharacterized protein</fullName>
    </submittedName>
</protein>
<gene>
    <name evidence="2" type="ORF">Pmar_PMAR016057</name>
</gene>
<dbReference type="EMBL" id="GG686838">
    <property type="protein sequence ID" value="EEQ97987.1"/>
    <property type="molecule type" value="Genomic_DNA"/>
</dbReference>
<proteinExistence type="evidence at protein level"/>
<name>C5LYX8_PERM5</name>
<dbReference type="OrthoDB" id="438538at2759"/>
<dbReference type="Proteomes" id="UP000007800">
    <property type="component" value="Unassembled WGS sequence"/>
</dbReference>
<dbReference type="InParanoid" id="C5LYX8"/>
<dbReference type="GeneID" id="9037897"/>
<dbReference type="RefSeq" id="XP_002765270.1">
    <property type="nucleotide sequence ID" value="XM_002765224.1"/>
</dbReference>
<evidence type="ECO:0000313" key="2">
    <source>
        <dbReference type="EMBL" id="EEQ97987.1"/>
    </source>
</evidence>
<keyword evidence="1" id="KW-0812">Transmembrane</keyword>
<reference evidence="5" key="2">
    <citation type="submission" date="2024-06" db="PDB data bank">
        <title>Perkinsus marinus Respiratory complex CIV.</title>
        <authorList>
            <person name="Wu F."/>
            <person name="Amunts A."/>
        </authorList>
    </citation>
    <scope>STRUCTURE BY ELECTRON MICROSCOPY (2.20 ANGSTROMS) OF 15-194</scope>
</reference>
<keyword evidence="1" id="KW-1133">Transmembrane helix</keyword>
<dbReference type="AlphaFoldDB" id="C5LYX8"/>
<keyword evidence="4 5" id="KW-0002">3D-structure</keyword>
<reference evidence="4" key="3">
    <citation type="submission" date="2024-06" db="PDB data bank">
        <title>Perkinsus marinus Respiratory supercomplex CII2CIII2CIV2 in c1 sate.</title>
        <authorList>
            <person name="Wu F."/>
            <person name="Amunts A."/>
        </authorList>
    </citation>
    <scope>STRUCTURE BY ELECTRON MICROSCOPY (2.50 ANGSTROMS) OF 15-194</scope>
</reference>
<dbReference type="FunCoup" id="C5LYX8">
    <property type="interactions" value="14"/>
</dbReference>
<feature type="transmembrane region" description="Helical" evidence="1">
    <location>
        <begin position="218"/>
        <end position="237"/>
    </location>
</feature>
<feature type="transmembrane region" description="Helical" evidence="1">
    <location>
        <begin position="72"/>
        <end position="92"/>
    </location>
</feature>